<feature type="domain" description="SPOR" evidence="1">
    <location>
        <begin position="183"/>
        <end position="262"/>
    </location>
</feature>
<dbReference type="AlphaFoldDB" id="A0AAP7DIG0"/>
<dbReference type="Pfam" id="PF05036">
    <property type="entry name" value="SPOR"/>
    <property type="match status" value="1"/>
</dbReference>
<organism evidence="2 3">
    <name type="scientific">Paenibacillus alvei</name>
    <name type="common">Bacillus alvei</name>
    <dbReference type="NCBI Taxonomy" id="44250"/>
    <lineage>
        <taxon>Bacteria</taxon>
        <taxon>Bacillati</taxon>
        <taxon>Bacillota</taxon>
        <taxon>Bacilli</taxon>
        <taxon>Bacillales</taxon>
        <taxon>Paenibacillaceae</taxon>
        <taxon>Paenibacillus</taxon>
    </lineage>
</organism>
<dbReference type="PROSITE" id="PS51724">
    <property type="entry name" value="SPOR"/>
    <property type="match status" value="2"/>
</dbReference>
<dbReference type="SUPFAM" id="SSF110997">
    <property type="entry name" value="Sporulation related repeat"/>
    <property type="match status" value="1"/>
</dbReference>
<dbReference type="EMBL" id="JABFOR010000008">
    <property type="protein sequence ID" value="NOJ70641.1"/>
    <property type="molecule type" value="Genomic_DNA"/>
</dbReference>
<dbReference type="RefSeq" id="WP_171416176.1">
    <property type="nucleotide sequence ID" value="NZ_JABFOR010000008.1"/>
</dbReference>
<dbReference type="InterPro" id="IPR013693">
    <property type="entry name" value="SpoIID/LytB_N"/>
</dbReference>
<reference evidence="2 3" key="1">
    <citation type="submission" date="2020-05" db="EMBL/GenBank/DDBJ databases">
        <title>Whole genome sequencing and identification of novel metabolites from Paenibacillus alvei strain JR949.</title>
        <authorList>
            <person name="Rajendhran J."/>
            <person name="Sree Pranav P."/>
            <person name="Mahalakshmi B."/>
            <person name="Karthikeyan R."/>
        </authorList>
    </citation>
    <scope>NUCLEOTIDE SEQUENCE [LARGE SCALE GENOMIC DNA]</scope>
    <source>
        <strain evidence="2 3">JR949</strain>
    </source>
</reference>
<dbReference type="InterPro" id="IPR036680">
    <property type="entry name" value="SPOR-like_sf"/>
</dbReference>
<dbReference type="InterPro" id="IPR007730">
    <property type="entry name" value="SPOR-like_dom"/>
</dbReference>
<accession>A0AAP7DIG0</accession>
<evidence type="ECO:0000313" key="3">
    <source>
        <dbReference type="Proteomes" id="UP000552038"/>
    </source>
</evidence>
<comment type="caution">
    <text evidence="2">The sequence shown here is derived from an EMBL/GenBank/DDBJ whole genome shotgun (WGS) entry which is preliminary data.</text>
</comment>
<dbReference type="PANTHER" id="PTHR30032:SF4">
    <property type="entry name" value="AMIDASE ENHANCER"/>
    <property type="match status" value="1"/>
</dbReference>
<dbReference type="InterPro" id="IPR051922">
    <property type="entry name" value="Bact_Sporulation_Assoc"/>
</dbReference>
<dbReference type="Gene3D" id="3.30.70.1070">
    <property type="entry name" value="Sporulation related repeat"/>
    <property type="match status" value="2"/>
</dbReference>
<evidence type="ECO:0000313" key="2">
    <source>
        <dbReference type="EMBL" id="NOJ70641.1"/>
    </source>
</evidence>
<dbReference type="GO" id="GO:0030288">
    <property type="term" value="C:outer membrane-bounded periplasmic space"/>
    <property type="evidence" value="ECO:0007669"/>
    <property type="project" value="TreeGrafter"/>
</dbReference>
<dbReference type="GO" id="GO:0030435">
    <property type="term" value="P:sporulation resulting in formation of a cellular spore"/>
    <property type="evidence" value="ECO:0007669"/>
    <property type="project" value="InterPro"/>
</dbReference>
<protein>
    <submittedName>
        <fullName evidence="2">SpoIID/LytB domain-containing protein</fullName>
    </submittedName>
</protein>
<dbReference type="Pfam" id="PF08486">
    <property type="entry name" value="SpoIID"/>
    <property type="match status" value="1"/>
</dbReference>
<evidence type="ECO:0000259" key="1">
    <source>
        <dbReference type="PROSITE" id="PS51724"/>
    </source>
</evidence>
<dbReference type="InterPro" id="IPR013486">
    <property type="entry name" value="SpoIID/LytB"/>
</dbReference>
<sequence>MNNNRNVIRSVASVLTGVLLLSGAPYTLMQPANVAYAAASNDARPEQAIVNNHIRVALFANLSKGSPGQTELLSLASTASLQLEARLGSSSKGSVEVGGEQARFSADDYKVKLLETDDLSAAQSALKKAQASGSAYIIQILRRGTTFFAVYAGSYASNKSASQAADKLRGASGMSSLLQGYEPSVVGPQYVQAGTFSSRDEAKSVQQALLDADLDAYVVTLATDSGARTAVWAGQVASDTQLTGIKKVVASKGYTAGAVQAQGAVIHTVEVAGNNTTPHYRVFGNAKWVVKPSTQTTIKVNERSGRAYRGVMEVSIYKDKLALVNEVPLEEYLLSVVGGEVYSSWPMDALKAQAVAARTFALYQGNKFEIANVVDTTLSQAYFGVEKEHPDIKKAVEATAGEVLMQNGKLIEAIFNSSAGGKTADPMEVWGGSYDYFQVVDSPDDVAQEGAKSWYRVTLPDGKTGYVREDVVKLSGQTATVLENGTNVRPTPAIQTGVQPVGKVDKGTKLTVLETVFENNEMNWVRGPYTAEQITSWLKERTDTALSGTIKTLAVTERGPSGRAIKIEADGKPVEVSYPDNFRYAFGGLPSTLFDIVPNGTGIVSDVLSSGSGTGSGSSSISIIGADGKLQSVKDSSKLRVVSGSSKTGEKLPNSIAAVNGKGTTGKVGSDKVEQKPVVEANSFLFVGKGNGHGIGMSQWGAKGLADQGYDYKAILQYYYKNVELVKR</sequence>
<proteinExistence type="predicted"/>
<dbReference type="Proteomes" id="UP000552038">
    <property type="component" value="Unassembled WGS sequence"/>
</dbReference>
<feature type="domain" description="SPOR" evidence="1">
    <location>
        <begin position="103"/>
        <end position="181"/>
    </location>
</feature>
<dbReference type="NCBIfam" id="TIGR02669">
    <property type="entry name" value="SpoIID_LytB"/>
    <property type="match status" value="1"/>
</dbReference>
<name>A0AAP7DIG0_PAEAL</name>
<dbReference type="GO" id="GO:0042834">
    <property type="term" value="F:peptidoglycan binding"/>
    <property type="evidence" value="ECO:0007669"/>
    <property type="project" value="InterPro"/>
</dbReference>
<dbReference type="PANTHER" id="PTHR30032">
    <property type="entry name" value="N-ACETYLMURAMOYL-L-ALANINE AMIDASE-RELATED"/>
    <property type="match status" value="1"/>
</dbReference>
<gene>
    <name evidence="2" type="ORF">HMI46_08755</name>
</gene>